<feature type="transmembrane region" description="Helical" evidence="1">
    <location>
        <begin position="135"/>
        <end position="154"/>
    </location>
</feature>
<evidence type="ECO:0000313" key="3">
    <source>
        <dbReference type="Proteomes" id="UP000005206"/>
    </source>
</evidence>
<organism evidence="2 3">
    <name type="scientific">Fusarium vanettenii (strain ATCC MYA-4622 / CBS 123669 / FGSC 9596 / NRRL 45880 / 77-13-4)</name>
    <name type="common">Fusarium solani subsp. pisi</name>
    <dbReference type="NCBI Taxonomy" id="660122"/>
    <lineage>
        <taxon>Eukaryota</taxon>
        <taxon>Fungi</taxon>
        <taxon>Dikarya</taxon>
        <taxon>Ascomycota</taxon>
        <taxon>Pezizomycotina</taxon>
        <taxon>Sordariomycetes</taxon>
        <taxon>Hypocreomycetidae</taxon>
        <taxon>Hypocreales</taxon>
        <taxon>Nectriaceae</taxon>
        <taxon>Fusarium</taxon>
        <taxon>Fusarium solani species complex</taxon>
        <taxon>Fusarium vanettenii</taxon>
    </lineage>
</organism>
<dbReference type="InParanoid" id="C7ZJU9"/>
<dbReference type="HOGENOM" id="CLU_1390574_0_0_1"/>
<evidence type="ECO:0000313" key="2">
    <source>
        <dbReference type="EMBL" id="EEU35695.1"/>
    </source>
</evidence>
<keyword evidence="1" id="KW-0472">Membrane</keyword>
<dbReference type="KEGG" id="nhe:NECHADRAFT_87942"/>
<protein>
    <submittedName>
        <fullName evidence="2">Uncharacterized protein</fullName>
    </submittedName>
</protein>
<keyword evidence="1" id="KW-1133">Transmembrane helix</keyword>
<keyword evidence="3" id="KW-1185">Reference proteome</keyword>
<dbReference type="VEuPathDB" id="FungiDB:NECHADRAFT_87942"/>
<dbReference type="GeneID" id="9676277"/>
<dbReference type="eggNOG" id="KOG3098">
    <property type="taxonomic scope" value="Eukaryota"/>
</dbReference>
<gene>
    <name evidence="2" type="ORF">NECHADRAFT_87942</name>
</gene>
<dbReference type="AlphaFoldDB" id="C7ZJU9"/>
<dbReference type="RefSeq" id="XP_003041408.1">
    <property type="nucleotide sequence ID" value="XM_003041362.1"/>
</dbReference>
<accession>C7ZJU9</accession>
<keyword evidence="1" id="KW-0812">Transmembrane</keyword>
<evidence type="ECO:0000256" key="1">
    <source>
        <dbReference type="SAM" id="Phobius"/>
    </source>
</evidence>
<dbReference type="EMBL" id="GG698936">
    <property type="protein sequence ID" value="EEU35695.1"/>
    <property type="molecule type" value="Genomic_DNA"/>
</dbReference>
<feature type="transmembrane region" description="Helical" evidence="1">
    <location>
        <begin position="67"/>
        <end position="90"/>
    </location>
</feature>
<name>C7ZJU9_FUSV7</name>
<dbReference type="OrthoDB" id="196103at2759"/>
<sequence>MANIGSLYGELTGTVPLASQPSINAHYSNVRTRALNNILFWSVHLTTVAVMQPILDSRRLSRRARGIYVCIFLTCLVVGVWVGELVWLRAHQAPRDWTDAEFASFIAIYLFQGMLYQLYWIFIQRVVGALSNSPHLLARCCAMCILVCICGFQITAMNYGKEGHVIIPSSEDAITVAASEDDTVNPSLKGTVTSKQ</sequence>
<dbReference type="Proteomes" id="UP000005206">
    <property type="component" value="Chromosome 13"/>
</dbReference>
<reference evidence="2 3" key="1">
    <citation type="journal article" date="2009" name="PLoS Genet.">
        <title>The genome of Nectria haematococca: contribution of supernumerary chromosomes to gene expansion.</title>
        <authorList>
            <person name="Coleman J.J."/>
            <person name="Rounsley S.D."/>
            <person name="Rodriguez-Carres M."/>
            <person name="Kuo A."/>
            <person name="Wasmann C.C."/>
            <person name="Grimwood J."/>
            <person name="Schmutz J."/>
            <person name="Taga M."/>
            <person name="White G.J."/>
            <person name="Zhou S."/>
            <person name="Schwartz D.C."/>
            <person name="Freitag M."/>
            <person name="Ma L.J."/>
            <person name="Danchin E.G."/>
            <person name="Henrissat B."/>
            <person name="Coutinho P.M."/>
            <person name="Nelson D.R."/>
            <person name="Straney D."/>
            <person name="Napoli C.A."/>
            <person name="Barker B.M."/>
            <person name="Gribskov M."/>
            <person name="Rep M."/>
            <person name="Kroken S."/>
            <person name="Molnar I."/>
            <person name="Rensing C."/>
            <person name="Kennell J.C."/>
            <person name="Zamora J."/>
            <person name="Farman M.L."/>
            <person name="Selker E.U."/>
            <person name="Salamov A."/>
            <person name="Shapiro H."/>
            <person name="Pangilinan J."/>
            <person name="Lindquist E."/>
            <person name="Lamers C."/>
            <person name="Grigoriev I.V."/>
            <person name="Geiser D.M."/>
            <person name="Covert S.F."/>
            <person name="Temporini E."/>
            <person name="Vanetten H.D."/>
        </authorList>
    </citation>
    <scope>NUCLEOTIDE SEQUENCE [LARGE SCALE GENOMIC DNA]</scope>
    <source>
        <strain evidence="3">ATCC MYA-4622 / CBS 123669 / FGSC 9596 / NRRL 45880 / 77-13-4</strain>
    </source>
</reference>
<feature type="transmembrane region" description="Helical" evidence="1">
    <location>
        <begin position="102"/>
        <end position="123"/>
    </location>
</feature>
<proteinExistence type="predicted"/>